<protein>
    <recommendedName>
        <fullName evidence="8">Probable membrane transporter protein</fullName>
    </recommendedName>
</protein>
<organism evidence="9 10">
    <name type="scientific">Desulfotalea psychrophila (strain LSv54 / DSM 12343)</name>
    <dbReference type="NCBI Taxonomy" id="177439"/>
    <lineage>
        <taxon>Bacteria</taxon>
        <taxon>Pseudomonadati</taxon>
        <taxon>Thermodesulfobacteriota</taxon>
        <taxon>Desulfobulbia</taxon>
        <taxon>Desulfobulbales</taxon>
        <taxon>Desulfocapsaceae</taxon>
        <taxon>Desulfotalea</taxon>
    </lineage>
</organism>
<dbReference type="STRING" id="177439.DP1800"/>
<dbReference type="PANTHER" id="PTHR30269:SF0">
    <property type="entry name" value="MEMBRANE TRANSPORTER PROTEIN YFCA-RELATED"/>
    <property type="match status" value="1"/>
</dbReference>
<feature type="transmembrane region" description="Helical" evidence="8">
    <location>
        <begin position="44"/>
        <end position="61"/>
    </location>
</feature>
<evidence type="ECO:0000256" key="8">
    <source>
        <dbReference type="RuleBase" id="RU363041"/>
    </source>
</evidence>
<sequence length="206" mass="22220">MPCFSKFFILKRNGCRIMEGIDLSFQIFIFLFIVGAVAGLVDSIAGGGGLIALPALLFVGLPPQLALGTNKLQGCFGTFSASYNFVRTGHVSLRGASSGIIFTLLGAGLGAWLVQQLSAGFTQYLIPVMLCIVFLYIMLSPRLGFEERGAKMSIFAFSLVFGMSLGFYDGFFGPGTGSFWTMACMTMMGMNMTRASGYTKIMNFTQ</sequence>
<evidence type="ECO:0000313" key="10">
    <source>
        <dbReference type="Proteomes" id="UP000000602"/>
    </source>
</evidence>
<dbReference type="GO" id="GO:0005886">
    <property type="term" value="C:plasma membrane"/>
    <property type="evidence" value="ECO:0007669"/>
    <property type="project" value="UniProtKB-SubCell"/>
</dbReference>
<feature type="transmembrane region" description="Helical" evidence="8">
    <location>
        <begin position="21"/>
        <end position="38"/>
    </location>
</feature>
<feature type="transmembrane region" description="Helical" evidence="8">
    <location>
        <begin position="121"/>
        <end position="140"/>
    </location>
</feature>
<evidence type="ECO:0000256" key="1">
    <source>
        <dbReference type="ARBA" id="ARBA00004651"/>
    </source>
</evidence>
<evidence type="ECO:0000256" key="2">
    <source>
        <dbReference type="ARBA" id="ARBA00009142"/>
    </source>
</evidence>
<comment type="subcellular location">
    <subcellularLocation>
        <location evidence="1 8">Cell membrane</location>
        <topology evidence="1 8">Multi-pass membrane protein</topology>
    </subcellularLocation>
</comment>
<evidence type="ECO:0000256" key="5">
    <source>
        <dbReference type="ARBA" id="ARBA00022692"/>
    </source>
</evidence>
<dbReference type="PANTHER" id="PTHR30269">
    <property type="entry name" value="TRANSMEMBRANE PROTEIN YFCA"/>
    <property type="match status" value="1"/>
</dbReference>
<dbReference type="HOGENOM" id="CLU_045498_2_1_7"/>
<evidence type="ECO:0000256" key="3">
    <source>
        <dbReference type="ARBA" id="ARBA00022448"/>
    </source>
</evidence>
<feature type="transmembrane region" description="Helical" evidence="8">
    <location>
        <begin position="95"/>
        <end position="115"/>
    </location>
</feature>
<evidence type="ECO:0000256" key="7">
    <source>
        <dbReference type="ARBA" id="ARBA00023136"/>
    </source>
</evidence>
<accession>Q6AM96</accession>
<proteinExistence type="inferred from homology"/>
<dbReference type="EMBL" id="CR522870">
    <property type="protein sequence ID" value="CAG36529.1"/>
    <property type="molecule type" value="Genomic_DNA"/>
</dbReference>
<evidence type="ECO:0000256" key="6">
    <source>
        <dbReference type="ARBA" id="ARBA00022989"/>
    </source>
</evidence>
<evidence type="ECO:0000256" key="4">
    <source>
        <dbReference type="ARBA" id="ARBA00022475"/>
    </source>
</evidence>
<dbReference type="InterPro" id="IPR002781">
    <property type="entry name" value="TM_pro_TauE-like"/>
</dbReference>
<keyword evidence="3" id="KW-0813">Transport</keyword>
<comment type="similarity">
    <text evidence="2 8">Belongs to the 4-toluene sulfonate uptake permease (TSUP) (TC 2.A.102) family.</text>
</comment>
<dbReference type="InterPro" id="IPR052017">
    <property type="entry name" value="TSUP"/>
</dbReference>
<evidence type="ECO:0000313" key="9">
    <source>
        <dbReference type="EMBL" id="CAG36529.1"/>
    </source>
</evidence>
<keyword evidence="5 8" id="KW-0812">Transmembrane</keyword>
<feature type="transmembrane region" description="Helical" evidence="8">
    <location>
        <begin position="152"/>
        <end position="171"/>
    </location>
</feature>
<keyword evidence="7 8" id="KW-0472">Membrane</keyword>
<gene>
    <name evidence="9" type="ordered locus">DP1800</name>
</gene>
<keyword evidence="4 8" id="KW-1003">Cell membrane</keyword>
<dbReference type="AlphaFoldDB" id="Q6AM96"/>
<keyword evidence="10" id="KW-1185">Reference proteome</keyword>
<keyword evidence="6 8" id="KW-1133">Transmembrane helix</keyword>
<name>Q6AM96_DESPS</name>
<feature type="transmembrane region" description="Helical" evidence="8">
    <location>
        <begin position="177"/>
        <end position="193"/>
    </location>
</feature>
<dbReference type="Pfam" id="PF01925">
    <property type="entry name" value="TauE"/>
    <property type="match status" value="1"/>
</dbReference>
<reference evidence="10" key="1">
    <citation type="journal article" date="2004" name="Environ. Microbiol.">
        <title>The genome of Desulfotalea psychrophila, a sulfate-reducing bacterium from permanently cold Arctic sediments.</title>
        <authorList>
            <person name="Rabus R."/>
            <person name="Ruepp A."/>
            <person name="Frickey T."/>
            <person name="Rattei T."/>
            <person name="Fartmann B."/>
            <person name="Stark M."/>
            <person name="Bauer M."/>
            <person name="Zibat A."/>
            <person name="Lombardot T."/>
            <person name="Becker I."/>
            <person name="Amann J."/>
            <person name="Gellner K."/>
            <person name="Teeling H."/>
            <person name="Leuschner W.D."/>
            <person name="Gloeckner F.-O."/>
            <person name="Lupas A.N."/>
            <person name="Amann R."/>
            <person name="Klenk H.-P."/>
        </authorList>
    </citation>
    <scope>NUCLEOTIDE SEQUENCE [LARGE SCALE GENOMIC DNA]</scope>
    <source>
        <strain evidence="10">DSM 12343 / LSv54</strain>
    </source>
</reference>
<dbReference type="Proteomes" id="UP000000602">
    <property type="component" value="Chromosome"/>
</dbReference>
<dbReference type="KEGG" id="dps:DP1800"/>
<dbReference type="eggNOG" id="COG0730">
    <property type="taxonomic scope" value="Bacteria"/>
</dbReference>